<keyword evidence="2" id="KW-0472">Membrane</keyword>
<proteinExistence type="predicted"/>
<dbReference type="EMBL" id="JAFFZP010000008">
    <property type="protein sequence ID" value="MBN0987079.1"/>
    <property type="molecule type" value="Genomic_DNA"/>
</dbReference>
<dbReference type="InterPro" id="IPR047658">
    <property type="entry name" value="IS4-like_transpos"/>
</dbReference>
<evidence type="ECO:0000313" key="4">
    <source>
        <dbReference type="EMBL" id="MBN0987079.1"/>
    </source>
</evidence>
<reference evidence="4 5" key="1">
    <citation type="submission" date="2021-02" db="EMBL/GenBank/DDBJ databases">
        <title>A novel species of genus Amphritea isolated from a fishpond in China.</title>
        <authorList>
            <person name="Lu H."/>
        </authorList>
    </citation>
    <scope>NUCLEOTIDE SEQUENCE [LARGE SCALE GENOMIC DNA]</scope>
    <source>
        <strain evidence="4 5">RP18W</strain>
    </source>
</reference>
<keyword evidence="2" id="KW-0812">Transmembrane</keyword>
<keyword evidence="2" id="KW-1133">Transmembrane helix</keyword>
<gene>
    <name evidence="4" type="ORF">JW498_06895</name>
</gene>
<evidence type="ECO:0000256" key="1">
    <source>
        <dbReference type="SAM" id="MobiDB-lite"/>
    </source>
</evidence>
<keyword evidence="5" id="KW-1185">Reference proteome</keyword>
<evidence type="ECO:0000256" key="2">
    <source>
        <dbReference type="SAM" id="Phobius"/>
    </source>
</evidence>
<accession>A0ABS2W5T6</accession>
<name>A0ABS2W5T6_9GAMM</name>
<evidence type="ECO:0000259" key="3">
    <source>
        <dbReference type="Pfam" id="PF01609"/>
    </source>
</evidence>
<organism evidence="4 5">
    <name type="scientific">Amphritea pacifica</name>
    <dbReference type="NCBI Taxonomy" id="2811233"/>
    <lineage>
        <taxon>Bacteria</taxon>
        <taxon>Pseudomonadati</taxon>
        <taxon>Pseudomonadota</taxon>
        <taxon>Gammaproteobacteria</taxon>
        <taxon>Oceanospirillales</taxon>
        <taxon>Oceanospirillaceae</taxon>
        <taxon>Amphritea</taxon>
    </lineage>
</organism>
<dbReference type="Proteomes" id="UP000760472">
    <property type="component" value="Unassembled WGS sequence"/>
</dbReference>
<feature type="region of interest" description="Disordered" evidence="1">
    <location>
        <begin position="232"/>
        <end position="255"/>
    </location>
</feature>
<dbReference type="SUPFAM" id="SSF53098">
    <property type="entry name" value="Ribonuclease H-like"/>
    <property type="match status" value="1"/>
</dbReference>
<feature type="domain" description="Transposase IS4-like" evidence="3">
    <location>
        <begin position="89"/>
        <end position="328"/>
    </location>
</feature>
<protein>
    <submittedName>
        <fullName evidence="4">IS4 family transposase</fullName>
    </submittedName>
</protein>
<dbReference type="Pfam" id="PF01609">
    <property type="entry name" value="DDE_Tnp_1"/>
    <property type="match status" value="1"/>
</dbReference>
<dbReference type="InterPro" id="IPR012337">
    <property type="entry name" value="RNaseH-like_sf"/>
</dbReference>
<dbReference type="Gene3D" id="3.90.350.10">
    <property type="entry name" value="Transposase Inhibitor Protein From Tn5, Chain A, domain 1"/>
    <property type="match status" value="1"/>
</dbReference>
<dbReference type="PANTHER" id="PTHR35404:SF8">
    <property type="entry name" value="TRANSPOSASE OF TN10"/>
    <property type="match status" value="1"/>
</dbReference>
<comment type="caution">
    <text evidence="4">The sequence shown here is derived from an EMBL/GenBank/DDBJ whole genome shotgun (WGS) entry which is preliminary data.</text>
</comment>
<dbReference type="PANTHER" id="PTHR35404">
    <property type="entry name" value="TRANSPOSASE OF TN10"/>
    <property type="match status" value="1"/>
</dbReference>
<sequence length="397" mass="45208">MNATTILNKIIPFVCPHMHKTRRNALTACVLSLAQGSLCTVTSIGRGIHSQAYEKHRIKRSDRLLSNPHLQKESLSIYAYMCHVFTGKGRPVVSVDWSDLDGRKGHFLIRAAVAFEGRALTLYEEVHDIKTKEKPRTHQRFLAMLKTLLPGNTKPIIVTDAGFKTPWIKLVKEIGWDYVGRVRRPRKFFDEASQSWRCISHLFPNATSRPKALKLKLLQSDPQRSNLVLYKGKPKGRHSLNQDGSTRSSKTSLTAARGAKEPWLLISSLPKNSSFAKKSVSIYQTRMQIEESFRDMKSTKFGLGFEQHHTKKIERARQLVLLTTLASMVLILLGKVIELAGVAYRFQCNSTRQRRVLSHFYLGKRALSINLKISSRQWREGIREFAEQLLRSSSIVS</sequence>
<dbReference type="NCBIfam" id="NF033591">
    <property type="entry name" value="transpos_IS4_2"/>
    <property type="match status" value="1"/>
</dbReference>
<dbReference type="RefSeq" id="WP_205213250.1">
    <property type="nucleotide sequence ID" value="NZ_JAFFZP010000008.1"/>
</dbReference>
<evidence type="ECO:0000313" key="5">
    <source>
        <dbReference type="Proteomes" id="UP000760472"/>
    </source>
</evidence>
<feature type="transmembrane region" description="Helical" evidence="2">
    <location>
        <begin position="319"/>
        <end position="344"/>
    </location>
</feature>
<feature type="compositionally biased region" description="Polar residues" evidence="1">
    <location>
        <begin position="239"/>
        <end position="254"/>
    </location>
</feature>
<dbReference type="InterPro" id="IPR002559">
    <property type="entry name" value="Transposase_11"/>
</dbReference>